<proteinExistence type="predicted"/>
<name>A0A9Q0JFY6_9ROSI</name>
<sequence>VKKGLLSSFSHDTHQSYSPITVNWFNVIGQWAFTTTIDFSLVQLIKSVEELFASNHVSSEADIFRMRENINQ</sequence>
<accession>A0A9Q0JFY6</accession>
<evidence type="ECO:0000313" key="1">
    <source>
        <dbReference type="EMBL" id="KAJ4839672.1"/>
    </source>
</evidence>
<reference evidence="1" key="2">
    <citation type="journal article" date="2023" name="Plants (Basel)">
        <title>Annotation of the Turnera subulata (Passifloraceae) Draft Genome Reveals the S-Locus Evolved after the Divergence of Turneroideae from Passifloroideae in a Stepwise Manner.</title>
        <authorList>
            <person name="Henning P.M."/>
            <person name="Roalson E.H."/>
            <person name="Mir W."/>
            <person name="McCubbin A.G."/>
            <person name="Shore J.S."/>
        </authorList>
    </citation>
    <scope>NUCLEOTIDE SEQUENCE</scope>
    <source>
        <strain evidence="1">F60SS</strain>
    </source>
</reference>
<evidence type="ECO:0000313" key="2">
    <source>
        <dbReference type="Proteomes" id="UP001141552"/>
    </source>
</evidence>
<dbReference type="EMBL" id="JAKUCV010003233">
    <property type="protein sequence ID" value="KAJ4839672.1"/>
    <property type="molecule type" value="Genomic_DNA"/>
</dbReference>
<dbReference type="Proteomes" id="UP001141552">
    <property type="component" value="Unassembled WGS sequence"/>
</dbReference>
<feature type="non-terminal residue" evidence="1">
    <location>
        <position position="1"/>
    </location>
</feature>
<dbReference type="AlphaFoldDB" id="A0A9Q0JFY6"/>
<gene>
    <name evidence="1" type="ORF">Tsubulata_019197</name>
</gene>
<keyword evidence="2" id="KW-1185">Reference proteome</keyword>
<comment type="caution">
    <text evidence="1">The sequence shown here is derived from an EMBL/GenBank/DDBJ whole genome shotgun (WGS) entry which is preliminary data.</text>
</comment>
<reference evidence="1" key="1">
    <citation type="submission" date="2022-02" db="EMBL/GenBank/DDBJ databases">
        <authorList>
            <person name="Henning P.M."/>
            <person name="McCubbin A.G."/>
            <person name="Shore J.S."/>
        </authorList>
    </citation>
    <scope>NUCLEOTIDE SEQUENCE</scope>
    <source>
        <strain evidence="1">F60SS</strain>
        <tissue evidence="1">Leaves</tissue>
    </source>
</reference>
<organism evidence="1 2">
    <name type="scientific">Turnera subulata</name>
    <dbReference type="NCBI Taxonomy" id="218843"/>
    <lineage>
        <taxon>Eukaryota</taxon>
        <taxon>Viridiplantae</taxon>
        <taxon>Streptophyta</taxon>
        <taxon>Embryophyta</taxon>
        <taxon>Tracheophyta</taxon>
        <taxon>Spermatophyta</taxon>
        <taxon>Magnoliopsida</taxon>
        <taxon>eudicotyledons</taxon>
        <taxon>Gunneridae</taxon>
        <taxon>Pentapetalae</taxon>
        <taxon>rosids</taxon>
        <taxon>fabids</taxon>
        <taxon>Malpighiales</taxon>
        <taxon>Passifloraceae</taxon>
        <taxon>Turnera</taxon>
    </lineage>
</organism>
<protein>
    <submittedName>
        <fullName evidence="1">Uncharacterized protein</fullName>
    </submittedName>
</protein>